<evidence type="ECO:0008006" key="7">
    <source>
        <dbReference type="Google" id="ProtNLM"/>
    </source>
</evidence>
<dbReference type="PANTHER" id="PTHR23023">
    <property type="entry name" value="DIMETHYLANILINE MONOOXYGENASE"/>
    <property type="match status" value="1"/>
</dbReference>
<evidence type="ECO:0000256" key="3">
    <source>
        <dbReference type="ARBA" id="ARBA00022827"/>
    </source>
</evidence>
<proteinExistence type="inferred from homology"/>
<dbReference type="SUPFAM" id="SSF51905">
    <property type="entry name" value="FAD/NAD(P)-binding domain"/>
    <property type="match status" value="1"/>
</dbReference>
<evidence type="ECO:0000256" key="1">
    <source>
        <dbReference type="ARBA" id="ARBA00009183"/>
    </source>
</evidence>
<protein>
    <recommendedName>
        <fullName evidence="7">FAD/NAD(P)-binding domain-containing protein</fullName>
    </recommendedName>
</protein>
<keyword evidence="3" id="KW-0274">FAD</keyword>
<reference evidence="6" key="1">
    <citation type="journal article" date="2015" name="Genome Announc.">
        <title>Draft genome sequence of the fungus Penicillium brasilianum MG11.</title>
        <authorList>
            <person name="Horn F."/>
            <person name="Linde J."/>
            <person name="Mattern D.J."/>
            <person name="Walther G."/>
            <person name="Guthke R."/>
            <person name="Brakhage A.A."/>
            <person name="Valiante V."/>
        </authorList>
    </citation>
    <scope>NUCLEOTIDE SEQUENCE [LARGE SCALE GENOMIC DNA]</scope>
    <source>
        <strain evidence="6">MG11</strain>
    </source>
</reference>
<dbReference type="Pfam" id="PF00743">
    <property type="entry name" value="FMO-like"/>
    <property type="match status" value="1"/>
</dbReference>
<dbReference type="InterPro" id="IPR036188">
    <property type="entry name" value="FAD/NAD-bd_sf"/>
</dbReference>
<name>A0A0F7TTS3_PENBI</name>
<organism evidence="5 6">
    <name type="scientific">Penicillium brasilianum</name>
    <dbReference type="NCBI Taxonomy" id="104259"/>
    <lineage>
        <taxon>Eukaryota</taxon>
        <taxon>Fungi</taxon>
        <taxon>Dikarya</taxon>
        <taxon>Ascomycota</taxon>
        <taxon>Pezizomycotina</taxon>
        <taxon>Eurotiomycetes</taxon>
        <taxon>Eurotiomycetidae</taxon>
        <taxon>Eurotiales</taxon>
        <taxon>Aspergillaceae</taxon>
        <taxon>Penicillium</taxon>
    </lineage>
</organism>
<sequence length="473" mass="52923">MAIVKKIKEPTTAVQVAASQAGATPEDPIDALIIGAGPSGMICLRNLLRDQPPLSAIIVERQAVPGGIWTGHIPAYSTLQDLVCEYEVHGVKFPRREPQRRATRDQVAEFCDAYFKEFDLHDHVIWEHDVAHVEMVKPMLHKVDIRPFVKEGEAPPGQTVYTRSVLVCTGHNMEPYMPKFPGQETAKFPIKHNNNIRDATELPDSDIVVIGAGPSAMDIVQEACVTQGAKNVHLVARSPHWGAPDLWWPWLWQLGWTELHLMRVLYRRLPIFVVDAIFWLIHLVWAVFHGVPEWRPPTHEGPSAKVGLILRSHLVKPYHNGQFRIHDKCGIKEIDGDKVILTNGTALYPRMLVAATGWSTESAYLPEGSPAGEYDSLAAADAPRPLYLRFYDQDYPGIFYISVSAGFITYTESASFLSQAIGQILRGTWTPPSEEEIKKNLKEVVLHHICLPGLIEEDLTAAGFKDLRGKNVR</sequence>
<comment type="similarity">
    <text evidence="1">Belongs to the FMO family.</text>
</comment>
<dbReference type="Proteomes" id="UP000042958">
    <property type="component" value="Unassembled WGS sequence"/>
</dbReference>
<dbReference type="GO" id="GO:0050661">
    <property type="term" value="F:NADP binding"/>
    <property type="evidence" value="ECO:0007669"/>
    <property type="project" value="InterPro"/>
</dbReference>
<keyword evidence="4" id="KW-0560">Oxidoreductase</keyword>
<gene>
    <name evidence="5" type="ORF">PMG11_07466</name>
</gene>
<dbReference type="EMBL" id="CDHK01000006">
    <property type="protein sequence ID" value="CEJ58820.1"/>
    <property type="molecule type" value="Genomic_DNA"/>
</dbReference>
<dbReference type="AlphaFoldDB" id="A0A0F7TTS3"/>
<evidence type="ECO:0000313" key="5">
    <source>
        <dbReference type="EMBL" id="CEJ58820.1"/>
    </source>
</evidence>
<keyword evidence="2" id="KW-0285">Flavoprotein</keyword>
<dbReference type="InterPro" id="IPR050346">
    <property type="entry name" value="FMO-like"/>
</dbReference>
<dbReference type="GO" id="GO:0050660">
    <property type="term" value="F:flavin adenine dinucleotide binding"/>
    <property type="evidence" value="ECO:0007669"/>
    <property type="project" value="InterPro"/>
</dbReference>
<evidence type="ECO:0000256" key="2">
    <source>
        <dbReference type="ARBA" id="ARBA00022630"/>
    </source>
</evidence>
<dbReference type="GO" id="GO:0004499">
    <property type="term" value="F:N,N-dimethylaniline monooxygenase activity"/>
    <property type="evidence" value="ECO:0007669"/>
    <property type="project" value="InterPro"/>
</dbReference>
<dbReference type="OrthoDB" id="66881at2759"/>
<dbReference type="Gene3D" id="3.50.50.60">
    <property type="entry name" value="FAD/NAD(P)-binding domain"/>
    <property type="match status" value="1"/>
</dbReference>
<evidence type="ECO:0000256" key="4">
    <source>
        <dbReference type="ARBA" id="ARBA00023002"/>
    </source>
</evidence>
<evidence type="ECO:0000313" key="6">
    <source>
        <dbReference type="Proteomes" id="UP000042958"/>
    </source>
</evidence>
<keyword evidence="6" id="KW-1185">Reference proteome</keyword>
<dbReference type="InterPro" id="IPR020946">
    <property type="entry name" value="Flavin_mOase-like"/>
</dbReference>
<accession>A0A0F7TTS3</accession>